<dbReference type="SUPFAM" id="SSF69572">
    <property type="entry name" value="Activating enzymes of the ubiquitin-like proteins"/>
    <property type="match status" value="1"/>
</dbReference>
<accession>A0A2Y9B7X2</accession>
<dbReference type="GO" id="GO:0008641">
    <property type="term" value="F:ubiquitin-like modifier activating enzyme activity"/>
    <property type="evidence" value="ECO:0007669"/>
    <property type="project" value="InterPro"/>
</dbReference>
<dbReference type="InterPro" id="IPR045886">
    <property type="entry name" value="ThiF/MoeB/HesA"/>
</dbReference>
<dbReference type="InterPro" id="IPR035985">
    <property type="entry name" value="Ubiquitin-activating_enz"/>
</dbReference>
<evidence type="ECO:0000259" key="2">
    <source>
        <dbReference type="Pfam" id="PF03473"/>
    </source>
</evidence>
<evidence type="ECO:0000313" key="3">
    <source>
        <dbReference type="EMBL" id="PWJ32110.1"/>
    </source>
</evidence>
<dbReference type="PANTHER" id="PTHR10953:SF102">
    <property type="entry name" value="ADENYLYLTRANSFERASE AND SULFURTRANSFERASE MOCS3"/>
    <property type="match status" value="1"/>
</dbReference>
<reference evidence="3 4" key="1">
    <citation type="submission" date="2018-05" db="EMBL/GenBank/DDBJ databases">
        <title>The Hungate 1000. A catalogue of reference genomes from the rumen microbiome.</title>
        <authorList>
            <person name="Kelly W."/>
        </authorList>
    </citation>
    <scope>NUCLEOTIDE SEQUENCE [LARGE SCALE GENOMIC DNA]</scope>
    <source>
        <strain evidence="3 4">NLAE-zl-C242</strain>
    </source>
</reference>
<dbReference type="Gene3D" id="2.40.33.20">
    <property type="entry name" value="PK beta-barrel domain-like"/>
    <property type="match status" value="1"/>
</dbReference>
<evidence type="ECO:0000313" key="4">
    <source>
        <dbReference type="Proteomes" id="UP000245845"/>
    </source>
</evidence>
<organism evidence="3 4">
    <name type="scientific">Faecalicatena orotica</name>
    <dbReference type="NCBI Taxonomy" id="1544"/>
    <lineage>
        <taxon>Bacteria</taxon>
        <taxon>Bacillati</taxon>
        <taxon>Bacillota</taxon>
        <taxon>Clostridia</taxon>
        <taxon>Lachnospirales</taxon>
        <taxon>Lachnospiraceae</taxon>
        <taxon>Faecalicatena</taxon>
    </lineage>
</organism>
<dbReference type="Gene3D" id="3.40.50.720">
    <property type="entry name" value="NAD(P)-binding Rossmann-like Domain"/>
    <property type="match status" value="1"/>
</dbReference>
<keyword evidence="4" id="KW-1185">Reference proteome</keyword>
<gene>
    <name evidence="3" type="ORF">A8806_101398</name>
</gene>
<feature type="domain" description="MOSC" evidence="2">
    <location>
        <begin position="37"/>
        <end position="140"/>
    </location>
</feature>
<dbReference type="CDD" id="cd00757">
    <property type="entry name" value="ThiF_MoeB_HesA_family"/>
    <property type="match status" value="1"/>
</dbReference>
<name>A0A2Y9B7X2_9FIRM</name>
<dbReference type="SUPFAM" id="SSF50800">
    <property type="entry name" value="PK beta-barrel domain-like"/>
    <property type="match status" value="1"/>
</dbReference>
<dbReference type="GO" id="GO:0005737">
    <property type="term" value="C:cytoplasm"/>
    <property type="evidence" value="ECO:0007669"/>
    <property type="project" value="TreeGrafter"/>
</dbReference>
<keyword evidence="3" id="KW-0548">Nucleotidyltransferase</keyword>
<dbReference type="Pfam" id="PF03473">
    <property type="entry name" value="MOSC"/>
    <property type="match status" value="1"/>
</dbReference>
<dbReference type="GO" id="GO:0030151">
    <property type="term" value="F:molybdenum ion binding"/>
    <property type="evidence" value="ECO:0007669"/>
    <property type="project" value="InterPro"/>
</dbReference>
<dbReference type="InterPro" id="IPR000594">
    <property type="entry name" value="ThiF_NAD_FAD-bd"/>
</dbReference>
<sequence>MKEQEVSGLRIFEERGKPGIEKDAVKVLKGRGIEGDRHCFDKDRQISIMTRDAYEWMQAQEVEGLCFGRFKANIVIDTKGGSIPGPRLKAGGAVLAVEGKKRCFKECARCREHMDCMLKDSCWYASAVSDGEIHIGDKVQCGYNWNRYERQMMVPSIGRKEQEAFCNSSVLVIGAGGLGCPVLTALSEAGVGRIGIMDGDVVEETNLNRQFLYSPLDLGKNKAECAGRWVSAFRPDCQTDIYPEWFTEENGSSIINNYDLVIAAVDRISTRLLINRTAVSSGKPLIDGAVDGFYGTVTAILGNECPCLACINPEGKEPSRTSSSLGTTTMVVGALEAQFALQYLAGIPIKGGTVLSYDGVYGTLEELPVKKNPECMVCRNVYNCQKNNEK</sequence>
<dbReference type="GO" id="GO:0016779">
    <property type="term" value="F:nucleotidyltransferase activity"/>
    <property type="evidence" value="ECO:0007669"/>
    <property type="project" value="UniProtKB-KW"/>
</dbReference>
<dbReference type="RefSeq" id="WP_109729475.1">
    <property type="nucleotide sequence ID" value="NZ_BAAACK010000007.1"/>
</dbReference>
<feature type="domain" description="THIF-type NAD/FAD binding fold" evidence="1">
    <location>
        <begin position="148"/>
        <end position="376"/>
    </location>
</feature>
<comment type="caution">
    <text evidence="3">The sequence shown here is derived from an EMBL/GenBank/DDBJ whole genome shotgun (WGS) entry which is preliminary data.</text>
</comment>
<dbReference type="Proteomes" id="UP000245845">
    <property type="component" value="Unassembled WGS sequence"/>
</dbReference>
<dbReference type="InterPro" id="IPR011037">
    <property type="entry name" value="Pyrv_Knase-like_insert_dom_sf"/>
</dbReference>
<dbReference type="InterPro" id="IPR005302">
    <property type="entry name" value="MoCF_Sase_C"/>
</dbReference>
<protein>
    <submittedName>
        <fullName evidence="3">Molybdopterin/thiamine biosynthesis adenylyltransferase</fullName>
    </submittedName>
</protein>
<keyword evidence="3" id="KW-0808">Transferase</keyword>
<dbReference type="OrthoDB" id="9804286at2"/>
<dbReference type="GO" id="GO:0030170">
    <property type="term" value="F:pyridoxal phosphate binding"/>
    <property type="evidence" value="ECO:0007669"/>
    <property type="project" value="InterPro"/>
</dbReference>
<dbReference type="PANTHER" id="PTHR10953">
    <property type="entry name" value="UBIQUITIN-ACTIVATING ENZYME E1"/>
    <property type="match status" value="1"/>
</dbReference>
<dbReference type="Pfam" id="PF00899">
    <property type="entry name" value="ThiF"/>
    <property type="match status" value="1"/>
</dbReference>
<proteinExistence type="predicted"/>
<dbReference type="GO" id="GO:0004792">
    <property type="term" value="F:thiosulfate-cyanide sulfurtransferase activity"/>
    <property type="evidence" value="ECO:0007669"/>
    <property type="project" value="TreeGrafter"/>
</dbReference>
<dbReference type="AlphaFoldDB" id="A0A2Y9B7X2"/>
<dbReference type="EMBL" id="QGDL01000001">
    <property type="protein sequence ID" value="PWJ32110.1"/>
    <property type="molecule type" value="Genomic_DNA"/>
</dbReference>
<evidence type="ECO:0000259" key="1">
    <source>
        <dbReference type="Pfam" id="PF00899"/>
    </source>
</evidence>